<dbReference type="PROSITE" id="PS50106">
    <property type="entry name" value="PDZ"/>
    <property type="match status" value="1"/>
</dbReference>
<dbReference type="InterPro" id="IPR001245">
    <property type="entry name" value="Ser-Thr/Tyr_kinase_cat_dom"/>
</dbReference>
<dbReference type="PANTHER" id="PTHR44329:SF214">
    <property type="entry name" value="PROTEIN KINASE DOMAIN-CONTAINING PROTEIN"/>
    <property type="match status" value="1"/>
</dbReference>
<dbReference type="Proteomes" id="UP000794436">
    <property type="component" value="Unassembled WGS sequence"/>
</dbReference>
<dbReference type="Gene3D" id="2.30.42.10">
    <property type="match status" value="1"/>
</dbReference>
<dbReference type="GO" id="GO:0005524">
    <property type="term" value="F:ATP binding"/>
    <property type="evidence" value="ECO:0007669"/>
    <property type="project" value="InterPro"/>
</dbReference>
<dbReference type="Gene3D" id="2.60.120.200">
    <property type="match status" value="1"/>
</dbReference>
<proteinExistence type="predicted"/>
<evidence type="ECO:0000313" key="4">
    <source>
        <dbReference type="Proteomes" id="UP000794436"/>
    </source>
</evidence>
<dbReference type="InterPro" id="IPR008271">
    <property type="entry name" value="Ser/Thr_kinase_AS"/>
</dbReference>
<dbReference type="SMART" id="SM00228">
    <property type="entry name" value="PDZ"/>
    <property type="match status" value="1"/>
</dbReference>
<dbReference type="InterPro" id="IPR001478">
    <property type="entry name" value="PDZ"/>
</dbReference>
<dbReference type="Pfam" id="PF13385">
    <property type="entry name" value="Laminin_G_3"/>
    <property type="match status" value="1"/>
</dbReference>
<name>A0A8K1CAV6_PYTOL</name>
<evidence type="ECO:0000313" key="3">
    <source>
        <dbReference type="EMBL" id="TMW59318.1"/>
    </source>
</evidence>
<dbReference type="Pfam" id="PF07714">
    <property type="entry name" value="PK_Tyr_Ser-Thr"/>
    <property type="match status" value="1"/>
</dbReference>
<dbReference type="PROSITE" id="PS50011">
    <property type="entry name" value="PROTEIN_KINASE_DOM"/>
    <property type="match status" value="1"/>
</dbReference>
<dbReference type="PROSITE" id="PS00108">
    <property type="entry name" value="PROTEIN_KINASE_ST"/>
    <property type="match status" value="1"/>
</dbReference>
<feature type="domain" description="PDZ" evidence="2">
    <location>
        <begin position="569"/>
        <end position="654"/>
    </location>
</feature>
<evidence type="ECO:0000259" key="1">
    <source>
        <dbReference type="PROSITE" id="PS50011"/>
    </source>
</evidence>
<sequence>MAQRLSETGTIMTFTTTGATAAPPATTRLAELPMRVQASKEVQAVCEKILSRLQLLHRQLDHMIMMTATSSTGSNGSNGVAGTKSAQQHKALSEVTELATQFDTFLRAQSTQNIVYRLTDTRRVGGLLFFHEELDVIFRMLRLEHVDPVRQWRAEWAQDREDMEQRFKQAVGATEVLYRELRSPADQIEALAMLRTALEKAQRQNSVDKDAALTTHIDLLKTTFRRLVSFAKVEIPVVPSWFLSPAELSIQDEAFAGGDHVEMCYATWGRFKTHVVIKRLTAASSEDEFYRTKLVDEAKMWSTFDHLHLLRMHGGSPVSSPPYVVLERPTNGTLDEYLQINGENRRLLFKLLVQTADGLKYLHEERRLCHGDLKLSNIYVGNDGYVKLGNFTSFFIPVDSETSVHSGQEPTGSVRWMAPELLDSDASVSVSFEADVYAFGMCILEAASSDLPWSMMPDSEVRQRVLAGEIPARPAHVDDSLWALITSMCAPEPTKRPSMSAVLTQLEQLAAEEAQLLRQGSSVSNESEDLTGTSLDLNKTMFFNEVDIDELISSRSNNPPGSLANSEPVISVVTLHHKWLGIKINSIGHKIVVSTFLRSSSGALGEIEASGQVKLGDVIVAVNNRSVRGMSRHQLGSVIQSTPRPMELMFKREPELLEECFQFHGLRLEERWRDRGSVAPLPGSLERVFGFNEDTFTFSTWFSLNDADDTFFGGILLGAQDISCAEQSWAYCHHQLIMIDPHGNLSCFFLQDSTPVLIAADLSPARWYHLVITFSENELKVYLDGAVRHSARGSLNNLWSKLTHANIGSGCISKAPSNAKPTPDFCGWYGFNGLVHDACVWHSVLPDMAITQLYRGGSDCVDDPFFSLRRDLNKESFGPQVPRRVMASRPHHVVAQTY</sequence>
<dbReference type="CDD" id="cd00136">
    <property type="entry name" value="PDZ_canonical"/>
    <property type="match status" value="1"/>
</dbReference>
<dbReference type="Gene3D" id="1.10.510.10">
    <property type="entry name" value="Transferase(Phosphotransferase) domain 1"/>
    <property type="match status" value="1"/>
</dbReference>
<dbReference type="OrthoDB" id="346907at2759"/>
<dbReference type="SMART" id="SM00220">
    <property type="entry name" value="S_TKc"/>
    <property type="match status" value="1"/>
</dbReference>
<dbReference type="InterPro" id="IPR013320">
    <property type="entry name" value="ConA-like_dom_sf"/>
</dbReference>
<dbReference type="InterPro" id="IPR051681">
    <property type="entry name" value="Ser/Thr_Kinases-Pseudokinases"/>
</dbReference>
<keyword evidence="4" id="KW-1185">Reference proteome</keyword>
<dbReference type="SUPFAM" id="SSF50156">
    <property type="entry name" value="PDZ domain-like"/>
    <property type="match status" value="1"/>
</dbReference>
<evidence type="ECO:0000259" key="2">
    <source>
        <dbReference type="PROSITE" id="PS50106"/>
    </source>
</evidence>
<evidence type="ECO:0008006" key="5">
    <source>
        <dbReference type="Google" id="ProtNLM"/>
    </source>
</evidence>
<reference evidence="3" key="1">
    <citation type="submission" date="2019-03" db="EMBL/GenBank/DDBJ databases">
        <title>Long read genome sequence of the mycoparasitic Pythium oligandrum ATCC 38472 isolated from sugarbeet rhizosphere.</title>
        <authorList>
            <person name="Gaulin E."/>
        </authorList>
    </citation>
    <scope>NUCLEOTIDE SEQUENCE</scope>
    <source>
        <strain evidence="3">ATCC 38472_TT</strain>
    </source>
</reference>
<dbReference type="AlphaFoldDB" id="A0A8K1CAV6"/>
<dbReference type="EMBL" id="SPLM01000109">
    <property type="protein sequence ID" value="TMW59318.1"/>
    <property type="molecule type" value="Genomic_DNA"/>
</dbReference>
<dbReference type="InterPro" id="IPR011009">
    <property type="entry name" value="Kinase-like_dom_sf"/>
</dbReference>
<dbReference type="InterPro" id="IPR036034">
    <property type="entry name" value="PDZ_sf"/>
</dbReference>
<feature type="domain" description="Protein kinase" evidence="1">
    <location>
        <begin position="249"/>
        <end position="509"/>
    </location>
</feature>
<dbReference type="GO" id="GO:0004674">
    <property type="term" value="F:protein serine/threonine kinase activity"/>
    <property type="evidence" value="ECO:0007669"/>
    <property type="project" value="TreeGrafter"/>
</dbReference>
<dbReference type="InterPro" id="IPR000719">
    <property type="entry name" value="Prot_kinase_dom"/>
</dbReference>
<protein>
    <recommendedName>
        <fullName evidence="5">TKL/TKL-CCIN protein kinase</fullName>
    </recommendedName>
</protein>
<dbReference type="SUPFAM" id="SSF49899">
    <property type="entry name" value="Concanavalin A-like lectins/glucanases"/>
    <property type="match status" value="1"/>
</dbReference>
<accession>A0A8K1CAV6</accession>
<comment type="caution">
    <text evidence="3">The sequence shown here is derived from an EMBL/GenBank/DDBJ whole genome shotgun (WGS) entry which is preliminary data.</text>
</comment>
<gene>
    <name evidence="3" type="ORF">Poli38472_004387</name>
</gene>
<dbReference type="PANTHER" id="PTHR44329">
    <property type="entry name" value="SERINE/THREONINE-PROTEIN KINASE TNNI3K-RELATED"/>
    <property type="match status" value="1"/>
</dbReference>
<organism evidence="3 4">
    <name type="scientific">Pythium oligandrum</name>
    <name type="common">Mycoparasitic fungus</name>
    <dbReference type="NCBI Taxonomy" id="41045"/>
    <lineage>
        <taxon>Eukaryota</taxon>
        <taxon>Sar</taxon>
        <taxon>Stramenopiles</taxon>
        <taxon>Oomycota</taxon>
        <taxon>Peronosporomycetes</taxon>
        <taxon>Pythiales</taxon>
        <taxon>Pythiaceae</taxon>
        <taxon>Pythium</taxon>
    </lineage>
</organism>
<dbReference type="SUPFAM" id="SSF56112">
    <property type="entry name" value="Protein kinase-like (PK-like)"/>
    <property type="match status" value="1"/>
</dbReference>